<dbReference type="InterPro" id="IPR001865">
    <property type="entry name" value="Ribosomal_uS2"/>
</dbReference>
<evidence type="ECO:0000256" key="2">
    <source>
        <dbReference type="ARBA" id="ARBA00022980"/>
    </source>
</evidence>
<reference evidence="6" key="1">
    <citation type="journal article" date="2018" name="Nat. Microbiol.">
        <title>Leveraging single-cell genomics to expand the fungal tree of life.</title>
        <authorList>
            <person name="Ahrendt S.R."/>
            <person name="Quandt C.A."/>
            <person name="Ciobanu D."/>
            <person name="Clum A."/>
            <person name="Salamov A."/>
            <person name="Andreopoulos B."/>
            <person name="Cheng J.F."/>
            <person name="Woyke T."/>
            <person name="Pelin A."/>
            <person name="Henrissat B."/>
            <person name="Reynolds N.K."/>
            <person name="Benny G.L."/>
            <person name="Smith M.E."/>
            <person name="James T.Y."/>
            <person name="Grigoriev I.V."/>
        </authorList>
    </citation>
    <scope>NUCLEOTIDE SEQUENCE [LARGE SCALE GENOMIC DNA]</scope>
    <source>
        <strain evidence="6">ATCC 52028</strain>
    </source>
</reference>
<dbReference type="InterPro" id="IPR005706">
    <property type="entry name" value="Ribosomal_uS2_bac/mit/plastid"/>
</dbReference>
<keyword evidence="3 4" id="KW-0687">Ribonucleoprotein</keyword>
<protein>
    <recommendedName>
        <fullName evidence="7">Ribosomal protein S2</fullName>
    </recommendedName>
</protein>
<dbReference type="STRING" id="1555241.A0A4P9X6Y4"/>
<evidence type="ECO:0008006" key="7">
    <source>
        <dbReference type="Google" id="ProtNLM"/>
    </source>
</evidence>
<dbReference type="CDD" id="cd01425">
    <property type="entry name" value="RPS2"/>
    <property type="match status" value="1"/>
</dbReference>
<evidence type="ECO:0000313" key="6">
    <source>
        <dbReference type="Proteomes" id="UP000274922"/>
    </source>
</evidence>
<dbReference type="InterPro" id="IPR018130">
    <property type="entry name" value="Ribosomal_uS2_CS"/>
</dbReference>
<dbReference type="GO" id="GO:0003735">
    <property type="term" value="F:structural constituent of ribosome"/>
    <property type="evidence" value="ECO:0007669"/>
    <property type="project" value="InterPro"/>
</dbReference>
<organism evidence="5 6">
    <name type="scientific">Caulochytrium protostelioides</name>
    <dbReference type="NCBI Taxonomy" id="1555241"/>
    <lineage>
        <taxon>Eukaryota</taxon>
        <taxon>Fungi</taxon>
        <taxon>Fungi incertae sedis</taxon>
        <taxon>Chytridiomycota</taxon>
        <taxon>Chytridiomycota incertae sedis</taxon>
        <taxon>Chytridiomycetes</taxon>
        <taxon>Caulochytriales</taxon>
        <taxon>Caulochytriaceae</taxon>
        <taxon>Caulochytrium</taxon>
    </lineage>
</organism>
<sequence>MAPPWPRASGAAGSSEAPSRLLVGATSPAALAQAVLSPVPVSTKPLTLETLLAAGVHFGHDAAQLHPYMMPHAFGTRDGITILHLESTLRALRRSIGLARDIAARGGNVLFLGTRMGIHSVTYEAAREAGAYCMLHWRAGLFTNRERVLKRSSGFDPNRPYVHIPDLLIVLDMPNNIEAVKEANKANVPTIAIVDSNMDPRLVHYPIPGNDDSVASVHLIAGLLARAVKEGKAIRKQMFDLPAS</sequence>
<dbReference type="EMBL" id="ML014191">
    <property type="protein sequence ID" value="RKP00955.1"/>
    <property type="molecule type" value="Genomic_DNA"/>
</dbReference>
<dbReference type="Pfam" id="PF00318">
    <property type="entry name" value="Ribosomal_S2"/>
    <property type="match status" value="2"/>
</dbReference>
<evidence type="ECO:0000313" key="5">
    <source>
        <dbReference type="EMBL" id="RKP00955.1"/>
    </source>
</evidence>
<dbReference type="PANTHER" id="PTHR12534:SF0">
    <property type="entry name" value="SMALL RIBOSOMAL SUBUNIT PROTEIN US2M"/>
    <property type="match status" value="1"/>
</dbReference>
<evidence type="ECO:0000256" key="1">
    <source>
        <dbReference type="ARBA" id="ARBA00006242"/>
    </source>
</evidence>
<dbReference type="GO" id="GO:0005763">
    <property type="term" value="C:mitochondrial small ribosomal subunit"/>
    <property type="evidence" value="ECO:0007669"/>
    <property type="project" value="TreeGrafter"/>
</dbReference>
<evidence type="ECO:0000256" key="4">
    <source>
        <dbReference type="RuleBase" id="RU003631"/>
    </source>
</evidence>
<evidence type="ECO:0000256" key="3">
    <source>
        <dbReference type="ARBA" id="ARBA00023274"/>
    </source>
</evidence>
<proteinExistence type="inferred from homology"/>
<dbReference type="AlphaFoldDB" id="A0A4P9X6Y4"/>
<gene>
    <name evidence="5" type="ORF">CXG81DRAFT_12595</name>
</gene>
<comment type="similarity">
    <text evidence="1 4">Belongs to the universal ribosomal protein uS2 family.</text>
</comment>
<dbReference type="OrthoDB" id="2320368at2759"/>
<dbReference type="PRINTS" id="PR00395">
    <property type="entry name" value="RIBOSOMALS2"/>
</dbReference>
<dbReference type="Gene3D" id="3.40.50.10490">
    <property type="entry name" value="Glucose-6-phosphate isomerase like protein, domain 1"/>
    <property type="match status" value="1"/>
</dbReference>
<keyword evidence="2 4" id="KW-0689">Ribosomal protein</keyword>
<dbReference type="InterPro" id="IPR023591">
    <property type="entry name" value="Ribosomal_uS2_flav_dom_sf"/>
</dbReference>
<dbReference type="PANTHER" id="PTHR12534">
    <property type="entry name" value="30S RIBOSOMAL PROTEIN S2 PROKARYOTIC AND ORGANELLAR"/>
    <property type="match status" value="1"/>
</dbReference>
<dbReference type="GO" id="GO:0006412">
    <property type="term" value="P:translation"/>
    <property type="evidence" value="ECO:0007669"/>
    <property type="project" value="InterPro"/>
</dbReference>
<keyword evidence="6" id="KW-1185">Reference proteome</keyword>
<dbReference type="SUPFAM" id="SSF52313">
    <property type="entry name" value="Ribosomal protein S2"/>
    <property type="match status" value="1"/>
</dbReference>
<dbReference type="Proteomes" id="UP000274922">
    <property type="component" value="Unassembled WGS sequence"/>
</dbReference>
<accession>A0A4P9X6Y4</accession>
<dbReference type="HAMAP" id="MF_00291_B">
    <property type="entry name" value="Ribosomal_uS2_B"/>
    <property type="match status" value="1"/>
</dbReference>
<dbReference type="PROSITE" id="PS00962">
    <property type="entry name" value="RIBOSOMAL_S2_1"/>
    <property type="match status" value="1"/>
</dbReference>
<name>A0A4P9X6Y4_9FUNG</name>
<dbReference type="PROSITE" id="PS00963">
    <property type="entry name" value="RIBOSOMAL_S2_2"/>
    <property type="match status" value="1"/>
</dbReference>